<feature type="chain" id="PRO_5037846674" evidence="2">
    <location>
        <begin position="21"/>
        <end position="887"/>
    </location>
</feature>
<dbReference type="Proteomes" id="UP000603865">
    <property type="component" value="Unassembled WGS sequence"/>
</dbReference>
<dbReference type="PROSITE" id="PS51257">
    <property type="entry name" value="PROKAR_LIPOPROTEIN"/>
    <property type="match status" value="1"/>
</dbReference>
<protein>
    <submittedName>
        <fullName evidence="3">Uncharacterized protein</fullName>
    </submittedName>
</protein>
<reference evidence="3" key="2">
    <citation type="submission" date="2020-09" db="EMBL/GenBank/DDBJ databases">
        <authorList>
            <person name="Sun Q."/>
            <person name="Ohkuma M."/>
        </authorList>
    </citation>
    <scope>NUCLEOTIDE SEQUENCE</scope>
    <source>
        <strain evidence="3">JCM 31311</strain>
    </source>
</reference>
<evidence type="ECO:0000256" key="2">
    <source>
        <dbReference type="SAM" id="SignalP"/>
    </source>
</evidence>
<comment type="caution">
    <text evidence="3">The sequence shown here is derived from an EMBL/GenBank/DDBJ whole genome shotgun (WGS) entry which is preliminary data.</text>
</comment>
<name>A0A918FI78_9DEIO</name>
<sequence length="887" mass="92720">MRHTLLALPLTAVLAACSSATPPSVQLPTPSPSAGIRSLGLMEVTLTGVGTSHMSAQALPYHPGVQSQALTDLSGGLQLKYDSNGYSDRNGMRYAWATFRVRNAAANGTPYASAQQNLTLLAVSTGNPSTATIADTAVRNLKHFDGSAYTDPLKTTLARSFVPTQKLDTSGNLNVVEQGADLQLLPESAVADGQFSAPDSTPVSYTDLGVNTVLPYGFVVRTPASDGTAQGRTLPDLTGDARPVAQQYDGLVTIAVKVPLQTPATDNPYTFSLVFEVVSDPTTRVTQSVEEQNTAGNAAVSQRASTLGASVITTLPGSTLPTSSNVSALDVQCTVRTAGSAGAPTAVFPALAAPALGEVLTLSGTTACLPGGTSGNAEYTVVPLNSSSSSAKSVSVLARNSVSVTGPPTPNLIGDDAGPQLGLGDGGLPAAPTSPATDSDLARLTQDQQTLTPKLANPAARVAQGIHPLSLPTGTLALGDTVSLNVAPGCSGAVDLRTGTVRSIGAHLIIVSDTNNPAGGFTTTQLDSFVTDFDTNTWPTITGAFGTPTDIDNNGHVVAFVTRAVNELSPPASSTVTYGYSETRDLFNTDPTSGCERSNQGELFYMLTPDPTGAVNSNVRTVANVQSYFQPTLAHEFQHVINASRRMYVNNAVSFEVPWLNEGLSNIAEELMFYATSVGLTPRQNIVVSNINTGPNASKRVAAFNTYANPNFGRYRPFLQRPDNFGPFWTTDSLGARGATWNFLRYAADRYVLAGGTEGGPGGFLYQLVNSQTTGLTNLQAVIGVDPYSWAQDWSVANYADDIGVNPLAIYTHPSWNYRSLFGALGGFPLLARPLTAGTPLNLTYQRGGSTSYLRMGVISGQTAQLLLYPTVNGSSDAVSVKVVRTK</sequence>
<feature type="region of interest" description="Disordered" evidence="1">
    <location>
        <begin position="406"/>
        <end position="438"/>
    </location>
</feature>
<evidence type="ECO:0000313" key="4">
    <source>
        <dbReference type="Proteomes" id="UP000603865"/>
    </source>
</evidence>
<feature type="signal peptide" evidence="2">
    <location>
        <begin position="1"/>
        <end position="20"/>
    </location>
</feature>
<dbReference type="EMBL" id="BMQL01000094">
    <property type="protein sequence ID" value="GGR39313.1"/>
    <property type="molecule type" value="Genomic_DNA"/>
</dbReference>
<keyword evidence="4" id="KW-1185">Reference proteome</keyword>
<gene>
    <name evidence="3" type="ORF">GCM10008957_55250</name>
</gene>
<accession>A0A918FI78</accession>
<dbReference type="RefSeq" id="WP_189093749.1">
    <property type="nucleotide sequence ID" value="NZ_BMQL01000094.1"/>
</dbReference>
<evidence type="ECO:0000256" key="1">
    <source>
        <dbReference type="SAM" id="MobiDB-lite"/>
    </source>
</evidence>
<evidence type="ECO:0000313" key="3">
    <source>
        <dbReference type="EMBL" id="GGR39313.1"/>
    </source>
</evidence>
<keyword evidence="2" id="KW-0732">Signal</keyword>
<organism evidence="3 4">
    <name type="scientific">Deinococcus ruber</name>
    <dbReference type="NCBI Taxonomy" id="1848197"/>
    <lineage>
        <taxon>Bacteria</taxon>
        <taxon>Thermotogati</taxon>
        <taxon>Deinococcota</taxon>
        <taxon>Deinococci</taxon>
        <taxon>Deinococcales</taxon>
        <taxon>Deinococcaceae</taxon>
        <taxon>Deinococcus</taxon>
    </lineage>
</organism>
<reference evidence="3" key="1">
    <citation type="journal article" date="2014" name="Int. J. Syst. Evol. Microbiol.">
        <title>Complete genome sequence of Corynebacterium casei LMG S-19264T (=DSM 44701T), isolated from a smear-ripened cheese.</title>
        <authorList>
            <consortium name="US DOE Joint Genome Institute (JGI-PGF)"/>
            <person name="Walter F."/>
            <person name="Albersmeier A."/>
            <person name="Kalinowski J."/>
            <person name="Ruckert C."/>
        </authorList>
    </citation>
    <scope>NUCLEOTIDE SEQUENCE</scope>
    <source>
        <strain evidence="3">JCM 31311</strain>
    </source>
</reference>
<dbReference type="AlphaFoldDB" id="A0A918FI78"/>
<proteinExistence type="predicted"/>